<evidence type="ECO:0000256" key="1">
    <source>
        <dbReference type="SAM" id="MobiDB-lite"/>
    </source>
</evidence>
<feature type="region of interest" description="Disordered" evidence="1">
    <location>
        <begin position="1"/>
        <end position="263"/>
    </location>
</feature>
<sequence>MSTEEHSTGEIGKGNDSLGQSTELPKVQEEDGVHLEVTEKFSIQKEESEADHEVPDTNHEDEVVNNEVSNDQQMFESNEIPKPKYPTSKEDKDSLVKDEKHEENDKNEGNEDVKNEENKEEENDEENKEKSKEEKDNDGKENIEKQYNEEEEIQDHFNDFIIMESKEDYKEEKKEEKDDIVNETKENDAEVKNVDENIIIKEEDKNEERGNEEEKKKKEEVKIEENLPKVNNQTITANNTAKGEEHKSDKKDKNVEEEVSKPLGVSLQPQSDFVNVNQKNTTSEVDELGSLEKEHNLSVENLGKFWNDKYSLVEGMQHFNATMKFGATFIRSEIDESGKQHSNITKFNAEIHN</sequence>
<keyword evidence="2" id="KW-1185">Reference proteome</keyword>
<feature type="compositionally biased region" description="Polar residues" evidence="1">
    <location>
        <begin position="66"/>
        <end position="76"/>
    </location>
</feature>
<feature type="compositionally biased region" description="Basic and acidic residues" evidence="1">
    <location>
        <begin position="79"/>
        <end position="117"/>
    </location>
</feature>
<dbReference type="WBParaSite" id="scaffold13492_cov295.g16895">
    <property type="protein sequence ID" value="scaffold13492_cov295.g16895"/>
    <property type="gene ID" value="scaffold13492_cov295.g16895"/>
</dbReference>
<dbReference type="Proteomes" id="UP000887561">
    <property type="component" value="Unplaced"/>
</dbReference>
<dbReference type="AlphaFoldDB" id="A0A915LNN4"/>
<evidence type="ECO:0000313" key="2">
    <source>
        <dbReference type="Proteomes" id="UP000887561"/>
    </source>
</evidence>
<feature type="compositionally biased region" description="Basic and acidic residues" evidence="1">
    <location>
        <begin position="127"/>
        <end position="227"/>
    </location>
</feature>
<accession>A0A915LNN4</accession>
<organism evidence="2 3">
    <name type="scientific">Meloidogyne javanica</name>
    <name type="common">Root-knot nematode worm</name>
    <dbReference type="NCBI Taxonomy" id="6303"/>
    <lineage>
        <taxon>Eukaryota</taxon>
        <taxon>Metazoa</taxon>
        <taxon>Ecdysozoa</taxon>
        <taxon>Nematoda</taxon>
        <taxon>Chromadorea</taxon>
        <taxon>Rhabditida</taxon>
        <taxon>Tylenchina</taxon>
        <taxon>Tylenchomorpha</taxon>
        <taxon>Tylenchoidea</taxon>
        <taxon>Meloidogynidae</taxon>
        <taxon>Meloidogyninae</taxon>
        <taxon>Meloidogyne</taxon>
        <taxon>Meloidogyne incognita group</taxon>
    </lineage>
</organism>
<feature type="compositionally biased region" description="Polar residues" evidence="1">
    <location>
        <begin position="229"/>
        <end position="241"/>
    </location>
</feature>
<feature type="compositionally biased region" description="Basic and acidic residues" evidence="1">
    <location>
        <begin position="242"/>
        <end position="260"/>
    </location>
</feature>
<protein>
    <submittedName>
        <fullName evidence="3">Uncharacterized protein</fullName>
    </submittedName>
</protein>
<feature type="compositionally biased region" description="Basic and acidic residues" evidence="1">
    <location>
        <begin position="26"/>
        <end position="62"/>
    </location>
</feature>
<reference evidence="3" key="1">
    <citation type="submission" date="2022-11" db="UniProtKB">
        <authorList>
            <consortium name="WormBaseParasite"/>
        </authorList>
    </citation>
    <scope>IDENTIFICATION</scope>
</reference>
<name>A0A915LNN4_MELJA</name>
<proteinExistence type="predicted"/>
<evidence type="ECO:0000313" key="3">
    <source>
        <dbReference type="WBParaSite" id="scaffold13492_cov295.g16895"/>
    </source>
</evidence>